<comment type="caution">
    <text evidence="1">The sequence shown here is derived from an EMBL/GenBank/DDBJ whole genome shotgun (WGS) entry which is preliminary data.</text>
</comment>
<organism evidence="1">
    <name type="scientific">bioreactor metagenome</name>
    <dbReference type="NCBI Taxonomy" id="1076179"/>
    <lineage>
        <taxon>unclassified sequences</taxon>
        <taxon>metagenomes</taxon>
        <taxon>ecological metagenomes</taxon>
    </lineage>
</organism>
<sequence>MAIFCLYAFYPFSSFGDFPASLDPCELQFPAVVPVLPIEPVVPDLLVEPVGRESPDFPGSQESLEVQDSLVLRDSPALPGLPARLDSAALRDSQHLRFRC</sequence>
<gene>
    <name evidence="1" type="ORF">SDC9_184093</name>
</gene>
<proteinExistence type="predicted"/>
<protein>
    <submittedName>
        <fullName evidence="1">Uncharacterized protein</fullName>
    </submittedName>
</protein>
<dbReference type="AlphaFoldDB" id="A0A645HKC3"/>
<evidence type="ECO:0000313" key="1">
    <source>
        <dbReference type="EMBL" id="MPN36584.1"/>
    </source>
</evidence>
<accession>A0A645HKC3</accession>
<dbReference type="EMBL" id="VSSQ01090793">
    <property type="protein sequence ID" value="MPN36584.1"/>
    <property type="molecule type" value="Genomic_DNA"/>
</dbReference>
<name>A0A645HKC3_9ZZZZ</name>
<reference evidence="1" key="1">
    <citation type="submission" date="2019-08" db="EMBL/GenBank/DDBJ databases">
        <authorList>
            <person name="Kucharzyk K."/>
            <person name="Murdoch R.W."/>
            <person name="Higgins S."/>
            <person name="Loffler F."/>
        </authorList>
    </citation>
    <scope>NUCLEOTIDE SEQUENCE</scope>
</reference>